<comment type="caution">
    <text evidence="2">The sequence shown here is derived from an EMBL/GenBank/DDBJ whole genome shotgun (WGS) entry which is preliminary data.</text>
</comment>
<reference evidence="2 3" key="1">
    <citation type="submission" date="2019-03" db="EMBL/GenBank/DDBJ databases">
        <title>First draft genome of Liparis tanakae, snailfish: a comprehensive survey of snailfish specific genes.</title>
        <authorList>
            <person name="Kim W."/>
            <person name="Song I."/>
            <person name="Jeong J.-H."/>
            <person name="Kim D."/>
            <person name="Kim S."/>
            <person name="Ryu S."/>
            <person name="Song J.Y."/>
            <person name="Lee S.K."/>
        </authorList>
    </citation>
    <scope>NUCLEOTIDE SEQUENCE [LARGE SCALE GENOMIC DNA]</scope>
    <source>
        <tissue evidence="2">Muscle</tissue>
    </source>
</reference>
<feature type="compositionally biased region" description="Gly residues" evidence="1">
    <location>
        <begin position="35"/>
        <end position="46"/>
    </location>
</feature>
<feature type="region of interest" description="Disordered" evidence="1">
    <location>
        <begin position="68"/>
        <end position="139"/>
    </location>
</feature>
<keyword evidence="3" id="KW-1185">Reference proteome</keyword>
<feature type="region of interest" description="Disordered" evidence="1">
    <location>
        <begin position="1"/>
        <end position="48"/>
    </location>
</feature>
<gene>
    <name evidence="2" type="ORF">EYF80_060552</name>
</gene>
<accession>A0A4Z2EL52</accession>
<evidence type="ECO:0000313" key="2">
    <source>
        <dbReference type="EMBL" id="TNN29301.1"/>
    </source>
</evidence>
<dbReference type="EMBL" id="SRLO01005808">
    <property type="protein sequence ID" value="TNN29301.1"/>
    <property type="molecule type" value="Genomic_DNA"/>
</dbReference>
<dbReference type="Proteomes" id="UP000314294">
    <property type="component" value="Unassembled WGS sequence"/>
</dbReference>
<feature type="compositionally biased region" description="Basic and acidic residues" evidence="1">
    <location>
        <begin position="1"/>
        <end position="12"/>
    </location>
</feature>
<name>A0A4Z2EL52_9TELE</name>
<sequence length="159" mass="16126">MDASDKDVKLSAEVEPFIPQKNSPEGAAGSMSLPGDGGGAGGGASGGEATPIPSYLITCYPFPFPGAYAGPLVGPAPPDVSERPVGPAYGPAGPRGRGAVRPAVPPKQQLGVCQPPRGRRPPTRTAALPKEVTLGPDGRTKMVMLVDAAQQTGERHPDP</sequence>
<protein>
    <submittedName>
        <fullName evidence="2">Selenocysteine insertion sequence-binding protein 2-like</fullName>
    </submittedName>
</protein>
<organism evidence="2 3">
    <name type="scientific">Liparis tanakae</name>
    <name type="common">Tanaka's snailfish</name>
    <dbReference type="NCBI Taxonomy" id="230148"/>
    <lineage>
        <taxon>Eukaryota</taxon>
        <taxon>Metazoa</taxon>
        <taxon>Chordata</taxon>
        <taxon>Craniata</taxon>
        <taxon>Vertebrata</taxon>
        <taxon>Euteleostomi</taxon>
        <taxon>Actinopterygii</taxon>
        <taxon>Neopterygii</taxon>
        <taxon>Teleostei</taxon>
        <taxon>Neoteleostei</taxon>
        <taxon>Acanthomorphata</taxon>
        <taxon>Eupercaria</taxon>
        <taxon>Perciformes</taxon>
        <taxon>Cottioidei</taxon>
        <taxon>Cottales</taxon>
        <taxon>Liparidae</taxon>
        <taxon>Liparis</taxon>
    </lineage>
</organism>
<dbReference type="OrthoDB" id="263617at2759"/>
<dbReference type="AlphaFoldDB" id="A0A4Z2EL52"/>
<feature type="compositionally biased region" description="Low complexity" evidence="1">
    <location>
        <begin position="83"/>
        <end position="102"/>
    </location>
</feature>
<evidence type="ECO:0000256" key="1">
    <source>
        <dbReference type="SAM" id="MobiDB-lite"/>
    </source>
</evidence>
<evidence type="ECO:0000313" key="3">
    <source>
        <dbReference type="Proteomes" id="UP000314294"/>
    </source>
</evidence>
<proteinExistence type="predicted"/>